<organism evidence="2 3">
    <name type="scientific">Batillaria attramentaria</name>
    <dbReference type="NCBI Taxonomy" id="370345"/>
    <lineage>
        <taxon>Eukaryota</taxon>
        <taxon>Metazoa</taxon>
        <taxon>Spiralia</taxon>
        <taxon>Lophotrochozoa</taxon>
        <taxon>Mollusca</taxon>
        <taxon>Gastropoda</taxon>
        <taxon>Caenogastropoda</taxon>
        <taxon>Sorbeoconcha</taxon>
        <taxon>Cerithioidea</taxon>
        <taxon>Batillariidae</taxon>
        <taxon>Batillaria</taxon>
    </lineage>
</organism>
<dbReference type="EMBL" id="JACVVK020000253">
    <property type="protein sequence ID" value="KAK7481990.1"/>
    <property type="molecule type" value="Genomic_DNA"/>
</dbReference>
<sequence>AEWWARGGQLVSTDSGQQNGAKRDELTDPRVISGGPAAPCVGSAIDVQEYSLPVQTYQPEYQMGLTDAPLALICSHDGSGVIAFLRIGVPTVCTCLDSSSGLVAVISPISGDFVQDYVPYRKRKLLSRMFRLATPISSARPVNDFDDISTILTHSHLLKQMTLAGNAFAEGFTCGVGDRLKWNSICGDVSEITGYYRISGQDSDTFLCEVDDVLVFEASGGSSDICDESEARQVEGCPRVDLARDNKQFLFFLISHTCATVIHKLQKLTQTRKQLNKLEAKHDQATTPSDSSGAHKQIWRRTCPIPLAISGLNHLNIASTDAAMSV</sequence>
<feature type="compositionally biased region" description="Polar residues" evidence="1">
    <location>
        <begin position="10"/>
        <end position="20"/>
    </location>
</feature>
<gene>
    <name evidence="2" type="ORF">BaRGS_00026793</name>
</gene>
<evidence type="ECO:0000313" key="3">
    <source>
        <dbReference type="Proteomes" id="UP001519460"/>
    </source>
</evidence>
<name>A0ABD0K515_9CAEN</name>
<evidence type="ECO:0000313" key="2">
    <source>
        <dbReference type="EMBL" id="KAK7481990.1"/>
    </source>
</evidence>
<comment type="caution">
    <text evidence="2">The sequence shown here is derived from an EMBL/GenBank/DDBJ whole genome shotgun (WGS) entry which is preliminary data.</text>
</comment>
<evidence type="ECO:0000256" key="1">
    <source>
        <dbReference type="SAM" id="MobiDB-lite"/>
    </source>
</evidence>
<feature type="region of interest" description="Disordered" evidence="1">
    <location>
        <begin position="1"/>
        <end position="29"/>
    </location>
</feature>
<reference evidence="2 3" key="1">
    <citation type="journal article" date="2023" name="Sci. Data">
        <title>Genome assembly of the Korean intertidal mud-creeper Batillaria attramentaria.</title>
        <authorList>
            <person name="Patra A.K."/>
            <person name="Ho P.T."/>
            <person name="Jun S."/>
            <person name="Lee S.J."/>
            <person name="Kim Y."/>
            <person name="Won Y.J."/>
        </authorList>
    </citation>
    <scope>NUCLEOTIDE SEQUENCE [LARGE SCALE GENOMIC DNA]</scope>
    <source>
        <strain evidence="2">Wonlab-2016</strain>
    </source>
</reference>
<feature type="non-terminal residue" evidence="2">
    <location>
        <position position="1"/>
    </location>
</feature>
<protein>
    <submittedName>
        <fullName evidence="2">Uncharacterized protein</fullName>
    </submittedName>
</protein>
<proteinExistence type="predicted"/>
<dbReference type="Proteomes" id="UP001519460">
    <property type="component" value="Unassembled WGS sequence"/>
</dbReference>
<dbReference type="AlphaFoldDB" id="A0ABD0K515"/>
<keyword evidence="3" id="KW-1185">Reference proteome</keyword>
<accession>A0ABD0K515</accession>